<name>A0A542ZHX6_9MICO</name>
<dbReference type="EMBL" id="VFOQ01000001">
    <property type="protein sequence ID" value="TQL59941.1"/>
    <property type="molecule type" value="Genomic_DNA"/>
</dbReference>
<evidence type="ECO:0000313" key="3">
    <source>
        <dbReference type="Proteomes" id="UP000319514"/>
    </source>
</evidence>
<dbReference type="RefSeq" id="WP_185746067.1">
    <property type="nucleotide sequence ID" value="NZ_VFOQ01000001.1"/>
</dbReference>
<dbReference type="Proteomes" id="UP000319514">
    <property type="component" value="Unassembled WGS sequence"/>
</dbReference>
<sequence>MTAPTVASTAPEPVGRIGVPIAAQDALAYLEALGAWRDQRRAELARLDEAALASPERDALTGDVQLSMALWQSVSERYDLLVTTWDSGRAGVAERERLSALIWGRLDTTVDPATTGRQLPAGALSVSLPEACRLSDALVGALRTRLSLDPVQADLADRLRQLRAQVERVRDLVAEEPAGPSHDGATRRLTALDGTVTDLVGDAQRGADVGGRVPGAEGEAARLERDLIVGAATRREARRDAARARTQRAELEARGQALRALADRCVAELRPAPRLAVPDVAALGPVPEDAAAVEAYLTRLDAVSRALTQAHTAYQSALDERDELLGRLEAYGAKAAGSGLRADAAGDLAELRRRAVDELGSRPADLERARALVAAYQAYLASRADHGGTP</sequence>
<organism evidence="2 3">
    <name type="scientific">Oryzihumus leptocrescens</name>
    <dbReference type="NCBI Taxonomy" id="297536"/>
    <lineage>
        <taxon>Bacteria</taxon>
        <taxon>Bacillati</taxon>
        <taxon>Actinomycetota</taxon>
        <taxon>Actinomycetes</taxon>
        <taxon>Micrococcales</taxon>
        <taxon>Intrasporangiaceae</taxon>
        <taxon>Oryzihumus</taxon>
    </lineage>
</organism>
<gene>
    <name evidence="2" type="ORF">FB474_1316</name>
</gene>
<dbReference type="AlphaFoldDB" id="A0A542ZHX6"/>
<keyword evidence="3" id="KW-1185">Reference proteome</keyword>
<keyword evidence="1" id="KW-0175">Coiled coil</keyword>
<comment type="caution">
    <text evidence="2">The sequence shown here is derived from an EMBL/GenBank/DDBJ whole genome shotgun (WGS) entry which is preliminary data.</text>
</comment>
<evidence type="ECO:0000256" key="1">
    <source>
        <dbReference type="SAM" id="Coils"/>
    </source>
</evidence>
<feature type="coiled-coil region" evidence="1">
    <location>
        <begin position="234"/>
        <end position="261"/>
    </location>
</feature>
<protein>
    <submittedName>
        <fullName evidence="2">Uncharacterized protein</fullName>
    </submittedName>
</protein>
<reference evidence="2 3" key="1">
    <citation type="submission" date="2019-06" db="EMBL/GenBank/DDBJ databases">
        <title>Sequencing the genomes of 1000 actinobacteria strains.</title>
        <authorList>
            <person name="Klenk H.-P."/>
        </authorList>
    </citation>
    <scope>NUCLEOTIDE SEQUENCE [LARGE SCALE GENOMIC DNA]</scope>
    <source>
        <strain evidence="2 3">DSM 18082</strain>
    </source>
</reference>
<evidence type="ECO:0000313" key="2">
    <source>
        <dbReference type="EMBL" id="TQL59941.1"/>
    </source>
</evidence>
<accession>A0A542ZHX6</accession>
<proteinExistence type="predicted"/>